<evidence type="ECO:0000313" key="2">
    <source>
        <dbReference type="Proteomes" id="UP000485880"/>
    </source>
</evidence>
<comment type="caution">
    <text evidence="1">The sequence shown here is derived from an EMBL/GenBank/DDBJ whole genome shotgun (WGS) entry which is preliminary data.</text>
</comment>
<proteinExistence type="predicted"/>
<accession>A0A8B6M595</accession>
<reference evidence="1 2" key="1">
    <citation type="submission" date="2019-05" db="EMBL/GenBank/DDBJ databases">
        <authorList>
            <person name="Farhan Ul Haque M."/>
        </authorList>
    </citation>
    <scope>NUCLEOTIDE SEQUENCE [LARGE SCALE GENOMIC DNA]</scope>
    <source>
        <strain evidence="1">2</strain>
    </source>
</reference>
<name>A0A8B6M595_METTU</name>
<sequence length="114" mass="12374">MSLQLSSAQTQLCATFQSQADRTTRYLVKCRAQAYAERPVDLDAIATGLSGAAPETLIAIGADLLRIEALTPKRWFGFGSETAALNARALMLLGRALRRFGAPRKLVRPVQPSE</sequence>
<protein>
    <submittedName>
        <fullName evidence="1">Uncharacterized protein</fullName>
    </submittedName>
</protein>
<evidence type="ECO:0000313" key="1">
    <source>
        <dbReference type="EMBL" id="VTZ49272.1"/>
    </source>
</evidence>
<keyword evidence="2" id="KW-1185">Reference proteome</keyword>
<dbReference type="EMBL" id="CABFMQ020000057">
    <property type="protein sequence ID" value="VTZ49272.1"/>
    <property type="molecule type" value="Genomic_DNA"/>
</dbReference>
<organism evidence="1 2">
    <name type="scientific">Methylocella tundrae</name>
    <dbReference type="NCBI Taxonomy" id="227605"/>
    <lineage>
        <taxon>Bacteria</taxon>
        <taxon>Pseudomonadati</taxon>
        <taxon>Pseudomonadota</taxon>
        <taxon>Alphaproteobacteria</taxon>
        <taxon>Hyphomicrobiales</taxon>
        <taxon>Beijerinckiaceae</taxon>
        <taxon>Methylocella</taxon>
    </lineage>
</organism>
<dbReference type="RefSeq" id="WP_174511656.1">
    <property type="nucleotide sequence ID" value="NZ_CABFMQ020000057.1"/>
</dbReference>
<dbReference type="Proteomes" id="UP000485880">
    <property type="component" value="Unassembled WGS sequence"/>
</dbReference>
<dbReference type="AlphaFoldDB" id="A0A8B6M595"/>
<gene>
    <name evidence="1" type="ORF">MPC4_150054</name>
</gene>